<comment type="caution">
    <text evidence="1">The sequence shown here is derived from an EMBL/GenBank/DDBJ whole genome shotgun (WGS) entry which is preliminary data.</text>
</comment>
<dbReference type="EMBL" id="AJSR01001944">
    <property type="protein sequence ID" value="EKM29761.1"/>
    <property type="molecule type" value="Genomic_DNA"/>
</dbReference>
<organism evidence="1 2">
    <name type="scientific">Vibrio harveyi</name>
    <name type="common">Beneckea harveyi</name>
    <dbReference type="NCBI Taxonomy" id="669"/>
    <lineage>
        <taxon>Bacteria</taxon>
        <taxon>Pseudomonadati</taxon>
        <taxon>Pseudomonadota</taxon>
        <taxon>Gammaproteobacteria</taxon>
        <taxon>Vibrionales</taxon>
        <taxon>Vibrionaceae</taxon>
        <taxon>Vibrio</taxon>
    </lineage>
</organism>
<sequence>VYLAAIPRDTPR</sequence>
<evidence type="ECO:0000313" key="2">
    <source>
        <dbReference type="Proteomes" id="UP000008367"/>
    </source>
</evidence>
<gene>
    <name evidence="1" type="ORF">VCHENC02_4446B</name>
</gene>
<accession>A0A454CTN8</accession>
<evidence type="ECO:0000313" key="1">
    <source>
        <dbReference type="EMBL" id="EKM29761.1"/>
    </source>
</evidence>
<name>A0A454CTN8_VIBHA</name>
<protein>
    <submittedName>
        <fullName evidence="1">Response regulator</fullName>
    </submittedName>
</protein>
<reference evidence="1 2" key="1">
    <citation type="submission" date="2012-10" db="EMBL/GenBank/DDBJ databases">
        <title>Genome sequence of Vibrio Cholerae HENC-02.</title>
        <authorList>
            <person name="Eppinger M."/>
            <person name="Hasan N.A."/>
            <person name="Sengamalay N."/>
            <person name="Hine E."/>
            <person name="Su Q."/>
            <person name="Daugherty S.C."/>
            <person name="Young S."/>
            <person name="Sadzewicz L."/>
            <person name="Tallon L."/>
            <person name="Cebula T.A."/>
            <person name="Ravel J."/>
            <person name="Colwell R.R."/>
        </authorList>
    </citation>
    <scope>NUCLEOTIDE SEQUENCE [LARGE SCALE GENOMIC DNA]</scope>
    <source>
        <strain evidence="1 2">HENC-02</strain>
    </source>
</reference>
<proteinExistence type="predicted"/>
<dbReference type="Proteomes" id="UP000008367">
    <property type="component" value="Unassembled WGS sequence"/>
</dbReference>
<feature type="non-terminal residue" evidence="1">
    <location>
        <position position="1"/>
    </location>
</feature>